<dbReference type="AlphaFoldDB" id="A0A2U1AJJ5"/>
<keyword evidence="2" id="KW-0732">Signal</keyword>
<name>A0A2U1AJJ5_9BACT</name>
<dbReference type="EMBL" id="QEKI01000025">
    <property type="protein sequence ID" value="PVY36588.1"/>
    <property type="molecule type" value="Genomic_DNA"/>
</dbReference>
<evidence type="ECO:0000256" key="2">
    <source>
        <dbReference type="SAM" id="SignalP"/>
    </source>
</evidence>
<evidence type="ECO:0000313" key="3">
    <source>
        <dbReference type="EMBL" id="PVY36588.1"/>
    </source>
</evidence>
<evidence type="ECO:0000313" key="4">
    <source>
        <dbReference type="Proteomes" id="UP000245466"/>
    </source>
</evidence>
<gene>
    <name evidence="3" type="ORF">C8E01_12516</name>
</gene>
<organism evidence="3 4">
    <name type="scientific">Pontibacter virosus</name>
    <dbReference type="NCBI Taxonomy" id="1765052"/>
    <lineage>
        <taxon>Bacteria</taxon>
        <taxon>Pseudomonadati</taxon>
        <taxon>Bacteroidota</taxon>
        <taxon>Cytophagia</taxon>
        <taxon>Cytophagales</taxon>
        <taxon>Hymenobacteraceae</taxon>
        <taxon>Pontibacter</taxon>
    </lineage>
</organism>
<reference evidence="3 4" key="1">
    <citation type="submission" date="2018-04" db="EMBL/GenBank/DDBJ databases">
        <title>Genomic Encyclopedia of Type Strains, Phase IV (KMG-IV): sequencing the most valuable type-strain genomes for metagenomic binning, comparative biology and taxonomic classification.</title>
        <authorList>
            <person name="Goeker M."/>
        </authorList>
    </citation>
    <scope>NUCLEOTIDE SEQUENCE [LARGE SCALE GENOMIC DNA]</scope>
    <source>
        <strain evidence="3 4">DSM 100231</strain>
    </source>
</reference>
<accession>A0A2U1AJJ5</accession>
<protein>
    <submittedName>
        <fullName evidence="3">Uncharacterized protein</fullName>
    </submittedName>
</protein>
<dbReference type="PROSITE" id="PS51257">
    <property type="entry name" value="PROKAR_LIPOPROTEIN"/>
    <property type="match status" value="1"/>
</dbReference>
<keyword evidence="4" id="KW-1185">Reference proteome</keyword>
<feature type="signal peptide" evidence="2">
    <location>
        <begin position="1"/>
        <end position="22"/>
    </location>
</feature>
<proteinExistence type="predicted"/>
<sequence>MKKLYIFTTALLMLAGTFTSCTKELDEVGMNASSIDAAKGVSTKNGNPNNNSGGQGQPPIETGLTLTFSPEEVEIGSSTIIEATFAARPTSGELRIQKPNGYDAEGKIIWLNLEVFNMETAKGPFTYEFSSNEVGIYQFRAHYVTMGSGFKTSEDIGSVEFVNTQCTEGLTAAVTSATPLGNNKYEITVTYTLITCDTYSKFKIQGGLTSNAYNVTSNGNITKTGGDKGNGNHIINWEKDFISKGTHTFAVKFEQVLNGNTEITGDWNASADDLLYTFPKIYYTPMN</sequence>
<feature type="chain" id="PRO_5015502098" evidence="2">
    <location>
        <begin position="23"/>
        <end position="287"/>
    </location>
</feature>
<dbReference type="Proteomes" id="UP000245466">
    <property type="component" value="Unassembled WGS sequence"/>
</dbReference>
<feature type="region of interest" description="Disordered" evidence="1">
    <location>
        <begin position="39"/>
        <end position="62"/>
    </location>
</feature>
<comment type="caution">
    <text evidence="3">The sequence shown here is derived from an EMBL/GenBank/DDBJ whole genome shotgun (WGS) entry which is preliminary data.</text>
</comment>
<dbReference type="RefSeq" id="WP_116545423.1">
    <property type="nucleotide sequence ID" value="NZ_QEKI01000025.1"/>
</dbReference>
<evidence type="ECO:0000256" key="1">
    <source>
        <dbReference type="SAM" id="MobiDB-lite"/>
    </source>
</evidence>
<dbReference type="OrthoDB" id="852525at2"/>